<organism evidence="2 3">
    <name type="scientific">Kibdelosporangium lantanae</name>
    <dbReference type="NCBI Taxonomy" id="1497396"/>
    <lineage>
        <taxon>Bacteria</taxon>
        <taxon>Bacillati</taxon>
        <taxon>Actinomycetota</taxon>
        <taxon>Actinomycetes</taxon>
        <taxon>Pseudonocardiales</taxon>
        <taxon>Pseudonocardiaceae</taxon>
        <taxon>Kibdelosporangium</taxon>
    </lineage>
</organism>
<accession>A0ABW3M308</accession>
<dbReference type="EC" id="2.3.-.-" evidence="2"/>
<dbReference type="GO" id="GO:0016746">
    <property type="term" value="F:acyltransferase activity"/>
    <property type="evidence" value="ECO:0007669"/>
    <property type="project" value="UniProtKB-KW"/>
</dbReference>
<dbReference type="Pfam" id="PF13302">
    <property type="entry name" value="Acetyltransf_3"/>
    <property type="match status" value="1"/>
</dbReference>
<dbReference type="SUPFAM" id="SSF55729">
    <property type="entry name" value="Acyl-CoA N-acyltransferases (Nat)"/>
    <property type="match status" value="1"/>
</dbReference>
<feature type="domain" description="N-acetyltransferase" evidence="1">
    <location>
        <begin position="1"/>
        <end position="164"/>
    </location>
</feature>
<dbReference type="PROSITE" id="PS51186">
    <property type="entry name" value="GNAT"/>
    <property type="match status" value="1"/>
</dbReference>
<comment type="caution">
    <text evidence="2">The sequence shown here is derived from an EMBL/GenBank/DDBJ whole genome shotgun (WGS) entry which is preliminary data.</text>
</comment>
<dbReference type="InterPro" id="IPR016181">
    <property type="entry name" value="Acyl_CoA_acyltransferase"/>
</dbReference>
<dbReference type="Gene3D" id="3.40.630.30">
    <property type="match status" value="1"/>
</dbReference>
<evidence type="ECO:0000259" key="1">
    <source>
        <dbReference type="PROSITE" id="PS51186"/>
    </source>
</evidence>
<name>A0ABW3M308_9PSEU</name>
<dbReference type="CDD" id="cd04301">
    <property type="entry name" value="NAT_SF"/>
    <property type="match status" value="1"/>
</dbReference>
<gene>
    <name evidence="2" type="ORF">ACFQ1S_01005</name>
</gene>
<evidence type="ECO:0000313" key="2">
    <source>
        <dbReference type="EMBL" id="MFD1044272.1"/>
    </source>
</evidence>
<dbReference type="Proteomes" id="UP001597045">
    <property type="component" value="Unassembled WGS sequence"/>
</dbReference>
<reference evidence="3" key="1">
    <citation type="journal article" date="2019" name="Int. J. Syst. Evol. Microbiol.">
        <title>The Global Catalogue of Microorganisms (GCM) 10K type strain sequencing project: providing services to taxonomists for standard genome sequencing and annotation.</title>
        <authorList>
            <consortium name="The Broad Institute Genomics Platform"/>
            <consortium name="The Broad Institute Genome Sequencing Center for Infectious Disease"/>
            <person name="Wu L."/>
            <person name="Ma J."/>
        </authorList>
    </citation>
    <scope>NUCLEOTIDE SEQUENCE [LARGE SCALE GENOMIC DNA]</scope>
    <source>
        <strain evidence="3">JCM 31486</strain>
    </source>
</reference>
<dbReference type="InterPro" id="IPR000182">
    <property type="entry name" value="GNAT_dom"/>
</dbReference>
<protein>
    <submittedName>
        <fullName evidence="2">GNAT family N-acetyltransferase</fullName>
        <ecNumber evidence="2">2.3.-.-</ecNumber>
    </submittedName>
</protein>
<dbReference type="PANTHER" id="PTHR43415">
    <property type="entry name" value="SPERMIDINE N(1)-ACETYLTRANSFERASE"/>
    <property type="match status" value="1"/>
</dbReference>
<evidence type="ECO:0000313" key="3">
    <source>
        <dbReference type="Proteomes" id="UP001597045"/>
    </source>
</evidence>
<keyword evidence="3" id="KW-1185">Reference proteome</keyword>
<proteinExistence type="predicted"/>
<keyword evidence="2" id="KW-0808">Transferase</keyword>
<sequence>MRPIEPGDYSTLATFLNDLDVGLLVGGQPPVPMPMASVAALYEHRRESPDEVNFAITANDVDNALIGQCGLFRHDNVGRTCELGIAIGVHEYWGRGYGRETVSLLADYAFRVRNIRKLCLSVNATNERARRAYAAVGFEEEGVRKQHVWNNGEYIDMVLMARFA</sequence>
<dbReference type="EMBL" id="JBHTIS010000023">
    <property type="protein sequence ID" value="MFD1044272.1"/>
    <property type="molecule type" value="Genomic_DNA"/>
</dbReference>
<keyword evidence="2" id="KW-0012">Acyltransferase</keyword>
<dbReference type="PANTHER" id="PTHR43415:SF3">
    <property type="entry name" value="GNAT-FAMILY ACETYLTRANSFERASE"/>
    <property type="match status" value="1"/>
</dbReference>